<accession>A0AAW1K4Y8</accession>
<protein>
    <recommendedName>
        <fullName evidence="7">COBRA-like protein</fullName>
    </recommendedName>
</protein>
<evidence type="ECO:0000256" key="4">
    <source>
        <dbReference type="SAM" id="SignalP"/>
    </source>
</evidence>
<dbReference type="GO" id="GO:0005886">
    <property type="term" value="C:plasma membrane"/>
    <property type="evidence" value="ECO:0007669"/>
    <property type="project" value="TreeGrafter"/>
</dbReference>
<dbReference type="PANTHER" id="PTHR31673:SF3">
    <property type="entry name" value="COBRA-LIKE PROTEIN 4"/>
    <property type="match status" value="1"/>
</dbReference>
<dbReference type="InterPro" id="IPR006918">
    <property type="entry name" value="COBRA_pln"/>
</dbReference>
<evidence type="ECO:0000256" key="3">
    <source>
        <dbReference type="ARBA" id="ARBA00023180"/>
    </source>
</evidence>
<dbReference type="GO" id="GO:0010215">
    <property type="term" value="P:cellulose microfibril organization"/>
    <property type="evidence" value="ECO:0007669"/>
    <property type="project" value="InterPro"/>
</dbReference>
<keyword evidence="6" id="KW-1185">Reference proteome</keyword>
<evidence type="ECO:0008006" key="7">
    <source>
        <dbReference type="Google" id="ProtNLM"/>
    </source>
</evidence>
<evidence type="ECO:0000256" key="1">
    <source>
        <dbReference type="ARBA" id="ARBA00005507"/>
    </source>
</evidence>
<comment type="caution">
    <text evidence="5">The sequence shown here is derived from an EMBL/GenBank/DDBJ whole genome shotgun (WGS) entry which is preliminary data.</text>
</comment>
<proteinExistence type="inferred from homology"/>
<dbReference type="Proteomes" id="UP001443914">
    <property type="component" value="Unassembled WGS sequence"/>
</dbReference>
<dbReference type="EMBL" id="JBDFQZ010000006">
    <property type="protein sequence ID" value="KAK9714676.1"/>
    <property type="molecule type" value="Genomic_DNA"/>
</dbReference>
<comment type="similarity">
    <text evidence="1">Belongs to the COBRA family.</text>
</comment>
<evidence type="ECO:0000313" key="6">
    <source>
        <dbReference type="Proteomes" id="UP001443914"/>
    </source>
</evidence>
<sequence length="296" mass="33192">MGFGSSSTFTLLLLLFLFYSSTDAYDPLDPYGNITIKWDIITWTADGYVATVTIFNFQKYRHIQAPGWQLGWTWAKKEIIWNIVGSQATEQGDCSKFKGTIPHCCKKTPTVVDLMPGTPYNQQFANCCRGGVISSWVQDPTTSISAFQISVGQSGTTNKTVKVPRNFTLKAPGPGYTCGPGKIVKPSQFITPDGRRKTQALINDVERYVHVLSVSVSENSDMLRLTVILLQRYHRTVPYMQLRLPKQHNRAWELCRARLTVFGIGRFPIKFKQEQLLAASGSMHKPYVPDSGSLAR</sequence>
<keyword evidence="2 4" id="KW-0732">Signal</keyword>
<gene>
    <name evidence="5" type="ORF">RND81_06G111400</name>
</gene>
<dbReference type="PANTHER" id="PTHR31673">
    <property type="entry name" value="PROTEIN COBRA"/>
    <property type="match status" value="1"/>
</dbReference>
<feature type="chain" id="PRO_5043530883" description="COBRA-like protein" evidence="4">
    <location>
        <begin position="25"/>
        <end position="296"/>
    </location>
</feature>
<feature type="signal peptide" evidence="4">
    <location>
        <begin position="1"/>
        <end position="24"/>
    </location>
</feature>
<organism evidence="5 6">
    <name type="scientific">Saponaria officinalis</name>
    <name type="common">Common soapwort</name>
    <name type="synonym">Lychnis saponaria</name>
    <dbReference type="NCBI Taxonomy" id="3572"/>
    <lineage>
        <taxon>Eukaryota</taxon>
        <taxon>Viridiplantae</taxon>
        <taxon>Streptophyta</taxon>
        <taxon>Embryophyta</taxon>
        <taxon>Tracheophyta</taxon>
        <taxon>Spermatophyta</taxon>
        <taxon>Magnoliopsida</taxon>
        <taxon>eudicotyledons</taxon>
        <taxon>Gunneridae</taxon>
        <taxon>Pentapetalae</taxon>
        <taxon>Caryophyllales</taxon>
        <taxon>Caryophyllaceae</taxon>
        <taxon>Caryophylleae</taxon>
        <taxon>Saponaria</taxon>
    </lineage>
</organism>
<reference evidence="5" key="1">
    <citation type="submission" date="2024-03" db="EMBL/GenBank/DDBJ databases">
        <title>WGS assembly of Saponaria officinalis var. Norfolk2.</title>
        <authorList>
            <person name="Jenkins J."/>
            <person name="Shu S."/>
            <person name="Grimwood J."/>
            <person name="Barry K."/>
            <person name="Goodstein D."/>
            <person name="Schmutz J."/>
            <person name="Leebens-Mack J."/>
            <person name="Osbourn A."/>
        </authorList>
    </citation>
    <scope>NUCLEOTIDE SEQUENCE [LARGE SCALE GENOMIC DNA]</scope>
    <source>
        <strain evidence="5">JIC</strain>
    </source>
</reference>
<dbReference type="GO" id="GO:0052324">
    <property type="term" value="P:plant-type cell wall cellulose biosynthetic process"/>
    <property type="evidence" value="ECO:0007669"/>
    <property type="project" value="TreeGrafter"/>
</dbReference>
<name>A0AAW1K4Y8_SAPOF</name>
<dbReference type="AlphaFoldDB" id="A0AAW1K4Y8"/>
<dbReference type="Pfam" id="PF04833">
    <property type="entry name" value="COBRA"/>
    <property type="match status" value="1"/>
</dbReference>
<evidence type="ECO:0000313" key="5">
    <source>
        <dbReference type="EMBL" id="KAK9714676.1"/>
    </source>
</evidence>
<keyword evidence="3" id="KW-0325">Glycoprotein</keyword>
<evidence type="ECO:0000256" key="2">
    <source>
        <dbReference type="ARBA" id="ARBA00022729"/>
    </source>
</evidence>